<dbReference type="Proteomes" id="UP001229421">
    <property type="component" value="Unassembled WGS sequence"/>
</dbReference>
<dbReference type="SMART" id="SM00205">
    <property type="entry name" value="THN"/>
    <property type="match status" value="1"/>
</dbReference>
<evidence type="ECO:0000256" key="3">
    <source>
        <dbReference type="PIRSR" id="PIRSR002703-1"/>
    </source>
</evidence>
<feature type="disulfide bond" evidence="3">
    <location>
        <begin position="141"/>
        <end position="191"/>
    </location>
</feature>
<dbReference type="InterPro" id="IPR037176">
    <property type="entry name" value="Osmotin/thaumatin-like_sf"/>
</dbReference>
<proteinExistence type="inferred from homology"/>
<dbReference type="AlphaFoldDB" id="A0AAD8LFR8"/>
<dbReference type="PROSITE" id="PS00316">
    <property type="entry name" value="THAUMATIN_1"/>
    <property type="match status" value="1"/>
</dbReference>
<sequence length="220" mass="23787">MTTLSIFLVLVVLCHTTIASVFSILNNCSYTVWVGAVPGGGQRLNSYQTWSLYVPSGTSGGRIWPRTNCTFDGSGQGRCETGDCNGSLRCQSYGNPPNTLAEYTLNQFGNLDFFDISLMDGFNVPTVFKPNSVGCSRGISCASDIKGECPVELQAPGGCNNPCTVFKTDGYCCLSGGCRPTYLSKFFKERCPHAYSYPMDDQNSTFTCPGGTNYDVVFCP</sequence>
<comment type="similarity">
    <text evidence="1">Belongs to the thaumatin family.</text>
</comment>
<comment type="caution">
    <text evidence="5">The sequence shown here is derived from an EMBL/GenBank/DDBJ whole genome shotgun (WGS) entry which is preliminary data.</text>
</comment>
<feature type="signal peptide" evidence="4">
    <location>
        <begin position="1"/>
        <end position="19"/>
    </location>
</feature>
<feature type="chain" id="PRO_5042098168" description="Thaumatin-like protein" evidence="4">
    <location>
        <begin position="20"/>
        <end position="220"/>
    </location>
</feature>
<feature type="disulfide bond" evidence="3">
    <location>
        <begin position="28"/>
        <end position="219"/>
    </location>
</feature>
<feature type="disulfide bond" evidence="3">
    <location>
        <begin position="84"/>
        <end position="90"/>
    </location>
</feature>
<gene>
    <name evidence="5" type="ORF">QVD17_04144</name>
</gene>
<protein>
    <recommendedName>
        <fullName evidence="7">Thaumatin-like protein</fullName>
    </recommendedName>
</protein>
<dbReference type="PANTHER" id="PTHR31048">
    <property type="entry name" value="OS03G0233200 PROTEIN"/>
    <property type="match status" value="1"/>
</dbReference>
<dbReference type="EMBL" id="JAUHHV010000001">
    <property type="protein sequence ID" value="KAK1438336.1"/>
    <property type="molecule type" value="Genomic_DNA"/>
</dbReference>
<keyword evidence="6" id="KW-1185">Reference proteome</keyword>
<keyword evidence="2 3" id="KW-1015">Disulfide bond</keyword>
<evidence type="ECO:0000256" key="2">
    <source>
        <dbReference type="ARBA" id="ARBA00023157"/>
    </source>
</evidence>
<feature type="disulfide bond" evidence="3">
    <location>
        <begin position="163"/>
        <end position="172"/>
    </location>
</feature>
<dbReference type="Pfam" id="PF00314">
    <property type="entry name" value="Thaumatin"/>
    <property type="match status" value="1"/>
</dbReference>
<dbReference type="PRINTS" id="PR00347">
    <property type="entry name" value="THAUMATIN"/>
</dbReference>
<name>A0AAD8LFR8_TARER</name>
<evidence type="ECO:0000313" key="5">
    <source>
        <dbReference type="EMBL" id="KAK1438336.1"/>
    </source>
</evidence>
<evidence type="ECO:0000256" key="1">
    <source>
        <dbReference type="ARBA" id="ARBA00010607"/>
    </source>
</evidence>
<reference evidence="5" key="1">
    <citation type="journal article" date="2023" name="bioRxiv">
        <title>Improved chromosome-level genome assembly for marigold (Tagetes erecta).</title>
        <authorList>
            <person name="Jiang F."/>
            <person name="Yuan L."/>
            <person name="Wang S."/>
            <person name="Wang H."/>
            <person name="Xu D."/>
            <person name="Wang A."/>
            <person name="Fan W."/>
        </authorList>
    </citation>
    <scope>NUCLEOTIDE SEQUENCE</scope>
    <source>
        <strain evidence="5">WSJ</strain>
        <tissue evidence="5">Leaf</tissue>
    </source>
</reference>
<evidence type="ECO:0000256" key="4">
    <source>
        <dbReference type="SAM" id="SignalP"/>
    </source>
</evidence>
<dbReference type="PROSITE" id="PS51367">
    <property type="entry name" value="THAUMATIN_2"/>
    <property type="match status" value="1"/>
</dbReference>
<organism evidence="5 6">
    <name type="scientific">Tagetes erecta</name>
    <name type="common">African marigold</name>
    <dbReference type="NCBI Taxonomy" id="13708"/>
    <lineage>
        <taxon>Eukaryota</taxon>
        <taxon>Viridiplantae</taxon>
        <taxon>Streptophyta</taxon>
        <taxon>Embryophyta</taxon>
        <taxon>Tracheophyta</taxon>
        <taxon>Spermatophyta</taxon>
        <taxon>Magnoliopsida</taxon>
        <taxon>eudicotyledons</taxon>
        <taxon>Gunneridae</taxon>
        <taxon>Pentapetalae</taxon>
        <taxon>asterids</taxon>
        <taxon>campanulids</taxon>
        <taxon>Asterales</taxon>
        <taxon>Asteraceae</taxon>
        <taxon>Asteroideae</taxon>
        <taxon>Heliantheae alliance</taxon>
        <taxon>Tageteae</taxon>
        <taxon>Tagetes</taxon>
    </lineage>
</organism>
<keyword evidence="4" id="KW-0732">Signal</keyword>
<evidence type="ECO:0000313" key="6">
    <source>
        <dbReference type="Proteomes" id="UP001229421"/>
    </source>
</evidence>
<accession>A0AAD8LFR8</accession>
<dbReference type="PIRSF" id="PIRSF002703">
    <property type="entry name" value="Thaumatin"/>
    <property type="match status" value="1"/>
</dbReference>
<evidence type="ECO:0008006" key="7">
    <source>
        <dbReference type="Google" id="ProtNLM"/>
    </source>
</evidence>
<feature type="disulfide bond" evidence="3">
    <location>
        <begin position="69"/>
        <end position="79"/>
    </location>
</feature>
<dbReference type="FunFam" id="2.60.110.10:FF:000003">
    <property type="entry name" value="Thaumatin I"/>
    <property type="match status" value="1"/>
</dbReference>
<dbReference type="InterPro" id="IPR001938">
    <property type="entry name" value="Thaumatin"/>
</dbReference>
<feature type="disulfide bond" evidence="3">
    <location>
        <begin position="173"/>
        <end position="178"/>
    </location>
</feature>
<feature type="disulfide bond" evidence="3">
    <location>
        <begin position="149"/>
        <end position="159"/>
    </location>
</feature>
<dbReference type="Gene3D" id="2.60.110.10">
    <property type="entry name" value="Thaumatin"/>
    <property type="match status" value="1"/>
</dbReference>
<dbReference type="InterPro" id="IPR017949">
    <property type="entry name" value="Thaumatin_CS"/>
</dbReference>
<dbReference type="SUPFAM" id="SSF49870">
    <property type="entry name" value="Osmotin, thaumatin-like protein"/>
    <property type="match status" value="1"/>
</dbReference>